<dbReference type="CDD" id="cd18787">
    <property type="entry name" value="SF2_C_DEAD"/>
    <property type="match status" value="1"/>
</dbReference>
<feature type="region of interest" description="Disordered" evidence="12">
    <location>
        <begin position="1"/>
        <end position="131"/>
    </location>
</feature>
<feature type="region of interest" description="Disordered" evidence="12">
    <location>
        <begin position="659"/>
        <end position="743"/>
    </location>
</feature>
<organism evidence="15 16">
    <name type="scientific">Chlorella ohadii</name>
    <dbReference type="NCBI Taxonomy" id="2649997"/>
    <lineage>
        <taxon>Eukaryota</taxon>
        <taxon>Viridiplantae</taxon>
        <taxon>Chlorophyta</taxon>
        <taxon>core chlorophytes</taxon>
        <taxon>Trebouxiophyceae</taxon>
        <taxon>Chlorellales</taxon>
        <taxon>Chlorellaceae</taxon>
        <taxon>Chlorella clade</taxon>
        <taxon>Chlorella</taxon>
    </lineage>
</organism>
<evidence type="ECO:0000256" key="4">
    <source>
        <dbReference type="ARBA" id="ARBA00022517"/>
    </source>
</evidence>
<comment type="subcellular location">
    <subcellularLocation>
        <location evidence="1">Nucleus</location>
        <location evidence="1">Nucleolus</location>
    </subcellularLocation>
</comment>
<dbReference type="GO" id="GO:0003724">
    <property type="term" value="F:RNA helicase activity"/>
    <property type="evidence" value="ECO:0007669"/>
    <property type="project" value="UniProtKB-EC"/>
</dbReference>
<dbReference type="InterPro" id="IPR000629">
    <property type="entry name" value="RNA-helicase_DEAD-box_CS"/>
</dbReference>
<keyword evidence="9" id="KW-0067">ATP-binding</keyword>
<evidence type="ECO:0000256" key="1">
    <source>
        <dbReference type="ARBA" id="ARBA00004604"/>
    </source>
</evidence>
<evidence type="ECO:0000256" key="10">
    <source>
        <dbReference type="ARBA" id="ARBA00023242"/>
    </source>
</evidence>
<feature type="compositionally biased region" description="Basic residues" evidence="12">
    <location>
        <begin position="610"/>
        <end position="624"/>
    </location>
</feature>
<comment type="caution">
    <text evidence="15">The sequence shown here is derived from an EMBL/GenBank/DDBJ whole genome shotgun (WGS) entry which is preliminary data.</text>
</comment>
<dbReference type="Proteomes" id="UP001205105">
    <property type="component" value="Unassembled WGS sequence"/>
</dbReference>
<evidence type="ECO:0000256" key="7">
    <source>
        <dbReference type="ARBA" id="ARBA00022801"/>
    </source>
</evidence>
<dbReference type="PANTHER" id="PTHR47958">
    <property type="entry name" value="ATP-DEPENDENT RNA HELICASE DBP3"/>
    <property type="match status" value="1"/>
</dbReference>
<dbReference type="SUPFAM" id="SSF52540">
    <property type="entry name" value="P-loop containing nucleoside triphosphate hydrolases"/>
    <property type="match status" value="1"/>
</dbReference>
<feature type="compositionally biased region" description="Low complexity" evidence="12">
    <location>
        <begin position="63"/>
        <end position="73"/>
    </location>
</feature>
<dbReference type="PROSITE" id="PS51194">
    <property type="entry name" value="HELICASE_CTER"/>
    <property type="match status" value="1"/>
</dbReference>
<dbReference type="SMART" id="SM00490">
    <property type="entry name" value="HELICc"/>
    <property type="match status" value="1"/>
</dbReference>
<comment type="similarity">
    <text evidence="2">Belongs to the DEAD box helicase family. DDX5/DBP2 subfamily.</text>
</comment>
<dbReference type="Pfam" id="PF00271">
    <property type="entry name" value="Helicase_C"/>
    <property type="match status" value="1"/>
</dbReference>
<dbReference type="InterPro" id="IPR027417">
    <property type="entry name" value="P-loop_NTPase"/>
</dbReference>
<feature type="compositionally biased region" description="Low complexity" evidence="12">
    <location>
        <begin position="116"/>
        <end position="127"/>
    </location>
</feature>
<dbReference type="GO" id="GO:0003676">
    <property type="term" value="F:nucleic acid binding"/>
    <property type="evidence" value="ECO:0007669"/>
    <property type="project" value="InterPro"/>
</dbReference>
<evidence type="ECO:0000256" key="2">
    <source>
        <dbReference type="ARBA" id="ARBA00009334"/>
    </source>
</evidence>
<keyword evidence="6" id="KW-0547">Nucleotide-binding</keyword>
<evidence type="ECO:0000313" key="15">
    <source>
        <dbReference type="EMBL" id="KAI7842263.1"/>
    </source>
</evidence>
<name>A0AAD5DTT6_9CHLO</name>
<keyword evidence="5" id="KW-0698">rRNA processing</keyword>
<dbReference type="Pfam" id="PF00270">
    <property type="entry name" value="DEAD"/>
    <property type="match status" value="1"/>
</dbReference>
<evidence type="ECO:0000313" key="16">
    <source>
        <dbReference type="Proteomes" id="UP001205105"/>
    </source>
</evidence>
<protein>
    <recommendedName>
        <fullName evidence="3">RNA helicase</fullName>
        <ecNumber evidence="3">3.6.4.13</ecNumber>
    </recommendedName>
</protein>
<feature type="compositionally biased region" description="Basic residues" evidence="12">
    <location>
        <begin position="781"/>
        <end position="797"/>
    </location>
</feature>
<proteinExistence type="inferred from homology"/>
<reference evidence="15" key="1">
    <citation type="submission" date="2020-11" db="EMBL/GenBank/DDBJ databases">
        <title>Chlorella ohadii genome sequencing and assembly.</title>
        <authorList>
            <person name="Murik O."/>
            <person name="Treves H."/>
            <person name="Kedem I."/>
            <person name="Shotland Y."/>
            <person name="Kaplan A."/>
        </authorList>
    </citation>
    <scope>NUCLEOTIDE SEQUENCE</scope>
    <source>
        <strain evidence="15">1</strain>
    </source>
</reference>
<evidence type="ECO:0000256" key="9">
    <source>
        <dbReference type="ARBA" id="ARBA00022840"/>
    </source>
</evidence>
<evidence type="ECO:0000256" key="5">
    <source>
        <dbReference type="ARBA" id="ARBA00022552"/>
    </source>
</evidence>
<dbReference type="EMBL" id="JADXDR010000053">
    <property type="protein sequence ID" value="KAI7842263.1"/>
    <property type="molecule type" value="Genomic_DNA"/>
</dbReference>
<feature type="compositionally biased region" description="Basic residues" evidence="12">
    <location>
        <begin position="24"/>
        <end position="36"/>
    </location>
</feature>
<dbReference type="InterPro" id="IPR014001">
    <property type="entry name" value="Helicase_ATP-bd"/>
</dbReference>
<dbReference type="EC" id="3.6.4.13" evidence="3"/>
<comment type="function">
    <text evidence="11">ATP-dependent RNA helicase required for 60S ribosomal subunit synthesis. Involved in efficient pre-rRNA processing, predominantly at site A3, which is necessary for the normal formation of 25S and 5.8S rRNAs.</text>
</comment>
<accession>A0AAD5DTT6</accession>
<evidence type="ECO:0000256" key="3">
    <source>
        <dbReference type="ARBA" id="ARBA00012552"/>
    </source>
</evidence>
<keyword evidence="7" id="KW-0378">Hydrolase</keyword>
<evidence type="ECO:0000256" key="12">
    <source>
        <dbReference type="SAM" id="MobiDB-lite"/>
    </source>
</evidence>
<dbReference type="InterPro" id="IPR001650">
    <property type="entry name" value="Helicase_C-like"/>
</dbReference>
<dbReference type="CDD" id="cd00268">
    <property type="entry name" value="DEADc"/>
    <property type="match status" value="1"/>
</dbReference>
<feature type="compositionally biased region" description="Low complexity" evidence="12">
    <location>
        <begin position="719"/>
        <end position="742"/>
    </location>
</feature>
<dbReference type="InterPro" id="IPR044742">
    <property type="entry name" value="DEAD/DEAH_RhlB"/>
</dbReference>
<dbReference type="PROSITE" id="PS51192">
    <property type="entry name" value="HELICASE_ATP_BIND_1"/>
    <property type="match status" value="1"/>
</dbReference>
<evidence type="ECO:0000256" key="8">
    <source>
        <dbReference type="ARBA" id="ARBA00022806"/>
    </source>
</evidence>
<keyword evidence="8" id="KW-0347">Helicase</keyword>
<dbReference type="InterPro" id="IPR011545">
    <property type="entry name" value="DEAD/DEAH_box_helicase_dom"/>
</dbReference>
<dbReference type="AlphaFoldDB" id="A0AAD5DTT6"/>
<keyword evidence="4" id="KW-0690">Ribosome biogenesis</keyword>
<dbReference type="PROSITE" id="PS00039">
    <property type="entry name" value="DEAD_ATP_HELICASE"/>
    <property type="match status" value="1"/>
</dbReference>
<feature type="domain" description="Helicase ATP-binding" evidence="13">
    <location>
        <begin position="190"/>
        <end position="386"/>
    </location>
</feature>
<keyword evidence="10" id="KW-0539">Nucleus</keyword>
<gene>
    <name evidence="15" type="ORF">COHA_003904</name>
</gene>
<evidence type="ECO:0000259" key="13">
    <source>
        <dbReference type="PROSITE" id="PS51192"/>
    </source>
</evidence>
<dbReference type="GO" id="GO:0005524">
    <property type="term" value="F:ATP binding"/>
    <property type="evidence" value="ECO:0007669"/>
    <property type="project" value="UniProtKB-KW"/>
</dbReference>
<evidence type="ECO:0000256" key="6">
    <source>
        <dbReference type="ARBA" id="ARBA00022741"/>
    </source>
</evidence>
<dbReference type="SMART" id="SM00487">
    <property type="entry name" value="DEXDc"/>
    <property type="match status" value="1"/>
</dbReference>
<evidence type="ECO:0000256" key="11">
    <source>
        <dbReference type="ARBA" id="ARBA00037449"/>
    </source>
</evidence>
<dbReference type="GO" id="GO:0016787">
    <property type="term" value="F:hydrolase activity"/>
    <property type="evidence" value="ECO:0007669"/>
    <property type="project" value="UniProtKB-KW"/>
</dbReference>
<sequence length="803" mass="85682">MGVDYQARKAAKKNRRRAEELKPRRERKKKQARRLCRGPCYQEPGLRPEDLQDEAGGDGPAAGGEMARSLASLGFGGGGSAPAAEGGGKAGGKRKAAAEQPKAAKTKAKKQGGGEAAADASAAGQAAKKPRLSTAVSLLDAKTAKTEAPRQKGLAPEAMSGQLAQFPELLQRFMAGEGFAEPMPIQIKCWPLVLAGRDVEALAEPGSGKTLAYLLPAAVLLASKGHGADTRPDGPLALVLLPTRELAQQVALICRDLRKYSGLRSVCITGGADKGQQLEALSKQPHIVVATPGRLLDLVQEGSLQLGRVRYVVLDEADKMLGLGFQPQIEALRALLLPPAGAAGEGEEGGKAAKKKRRVQVGLYTATMPESLAEEAAQWLHRPERVRISASAASISKSVAQVVQVCAEHKKAAKLQKHLERIRAAAQGMRNPSRVLIFANRIKTVRFLHKLVEEAGFRAALLHGERSQEEREAAVADFRSGKAQVLVATDVAARGLHIRNLPYVVNYDFPPNLEQYIHRVGRTGRLATDGHAFSFFTREMARLAPPVVQLLEAHGQAVDPNLVKLADAFRIAAEKLGLVAGATRWGQRSEAAAQPDRDDVLRSLGLKTQQQKKKERQAAKRQQKKGGAAAPASSETRLGMVFKKGPRGLGYYLDALQQRREQQQQQQAGGRRKGGGADAAKAAHKAERQALKVKYSHAPIGGKGADHDKPAAGRKARQEQAAAQQKAPPKVAAASKPSAAAPLLPGRLKELKRQRQLAAAAGQLQGFSDSEVEAPAATAPSKRHKALPGRLRKKLAKQKAAAD</sequence>
<feature type="compositionally biased region" description="Gly residues" evidence="12">
    <location>
        <begin position="74"/>
        <end position="90"/>
    </location>
</feature>
<feature type="region of interest" description="Disordered" evidence="12">
    <location>
        <begin position="605"/>
        <end position="639"/>
    </location>
</feature>
<feature type="region of interest" description="Disordered" evidence="12">
    <location>
        <begin position="762"/>
        <end position="803"/>
    </location>
</feature>
<feature type="domain" description="Helicase C-terminal" evidence="14">
    <location>
        <begin position="414"/>
        <end position="566"/>
    </location>
</feature>
<evidence type="ECO:0000259" key="14">
    <source>
        <dbReference type="PROSITE" id="PS51194"/>
    </source>
</evidence>
<dbReference type="Gene3D" id="3.40.50.300">
    <property type="entry name" value="P-loop containing nucleotide triphosphate hydrolases"/>
    <property type="match status" value="2"/>
</dbReference>
<keyword evidence="16" id="KW-1185">Reference proteome</keyword>